<evidence type="ECO:0000313" key="8">
    <source>
        <dbReference type="Proteomes" id="UP000242188"/>
    </source>
</evidence>
<dbReference type="InterPro" id="IPR046341">
    <property type="entry name" value="SET_dom_sf"/>
</dbReference>
<dbReference type="Pfam" id="PF00096">
    <property type="entry name" value="zf-C2H2"/>
    <property type="match status" value="3"/>
</dbReference>
<sequence length="519" mass="58857">MTELTDGRPSGGGETRRSTPGDGNSGVAASTDVPAQVTAGPYPGDFSLNFTRNIGDYLKVEFLLEVRYKNDTICLDIESTNERLQKIESSNQWLSHVQPARDRHEQNCEFYRNENGEILLRTLKKVESGEQLLAWYSEQLAREFAIPFLGLHNILGNQQYVCDRCGQTYTHPNPLKLHLVTRCNKGLTTPTKSSSMPDRDILFRPYLECSCPNSKPDRVPPVPGPSHTHRQPYHSHCVTRPLQHVTTLNRSSAIGQQQLKRVFPSENLRPVNLSLKESHGKSKITFHESPFLRPIQIFNHGQPQVFPFSMGTMTSPPYRCCDVWAPYNAILSHHHHHQQQHSTLWAGRQTSSHAQQLANNRQSKCRGKQTAVNLPVPVAMPSEADGEPLDLLPKSFFANKSKKGHYCIYCGKLYSRKYGLKIHLRTHTGYKPLKCKVCLRPFGDPSNLNKHIRLHAQGETPYRCDYCGKVLVRRRDLERHIKSRHPSATGSNFVMSRDYSTDIDSPSAKHDNDQEIVVV</sequence>
<dbReference type="SUPFAM" id="SSF57667">
    <property type="entry name" value="beta-beta-alpha zinc fingers"/>
    <property type="match status" value="2"/>
</dbReference>
<accession>A0A210PLZ4</accession>
<dbReference type="GO" id="GO:0008270">
    <property type="term" value="F:zinc ion binding"/>
    <property type="evidence" value="ECO:0007669"/>
    <property type="project" value="UniProtKB-KW"/>
</dbReference>
<feature type="domain" description="C2H2-type" evidence="5">
    <location>
        <begin position="405"/>
        <end position="432"/>
    </location>
</feature>
<keyword evidence="1" id="KW-0805">Transcription regulation</keyword>
<dbReference type="EMBL" id="NEDP02005587">
    <property type="protein sequence ID" value="OWF37528.1"/>
    <property type="molecule type" value="Genomic_DNA"/>
</dbReference>
<dbReference type="InterPro" id="IPR036236">
    <property type="entry name" value="Znf_C2H2_sf"/>
</dbReference>
<dbReference type="AlphaFoldDB" id="A0A210PLZ4"/>
<dbReference type="GO" id="GO:0005634">
    <property type="term" value="C:nucleus"/>
    <property type="evidence" value="ECO:0007669"/>
    <property type="project" value="TreeGrafter"/>
</dbReference>
<protein>
    <submittedName>
        <fullName evidence="7">PR domain zinc finger protein 13</fullName>
    </submittedName>
</protein>
<dbReference type="GO" id="GO:0010468">
    <property type="term" value="P:regulation of gene expression"/>
    <property type="evidence" value="ECO:0007669"/>
    <property type="project" value="TreeGrafter"/>
</dbReference>
<feature type="domain" description="C2H2-type" evidence="5">
    <location>
        <begin position="462"/>
        <end position="490"/>
    </location>
</feature>
<evidence type="ECO:0000259" key="6">
    <source>
        <dbReference type="PROSITE" id="PS50280"/>
    </source>
</evidence>
<proteinExistence type="predicted"/>
<feature type="region of interest" description="Disordered" evidence="4">
    <location>
        <begin position="1"/>
        <end position="38"/>
    </location>
</feature>
<evidence type="ECO:0000256" key="1">
    <source>
        <dbReference type="ARBA" id="ARBA00023015"/>
    </source>
</evidence>
<dbReference type="PROSITE" id="PS50157">
    <property type="entry name" value="ZINC_FINGER_C2H2_2"/>
    <property type="match status" value="3"/>
</dbReference>
<dbReference type="SMART" id="SM00355">
    <property type="entry name" value="ZnF_C2H2"/>
    <property type="match status" value="4"/>
</dbReference>
<feature type="domain" description="C2H2-type" evidence="5">
    <location>
        <begin position="433"/>
        <end position="460"/>
    </location>
</feature>
<dbReference type="STRING" id="6573.A0A210PLZ4"/>
<evidence type="ECO:0000313" key="7">
    <source>
        <dbReference type="EMBL" id="OWF37528.1"/>
    </source>
</evidence>
<dbReference type="PANTHER" id="PTHR16515">
    <property type="entry name" value="PR DOMAIN ZINC FINGER PROTEIN"/>
    <property type="match status" value="1"/>
</dbReference>
<name>A0A210PLZ4_MIZYE</name>
<dbReference type="Gene3D" id="2.170.270.10">
    <property type="entry name" value="SET domain"/>
    <property type="match status" value="1"/>
</dbReference>
<dbReference type="InterPro" id="IPR050331">
    <property type="entry name" value="Zinc_finger"/>
</dbReference>
<dbReference type="InterPro" id="IPR013087">
    <property type="entry name" value="Znf_C2H2_type"/>
</dbReference>
<comment type="caution">
    <text evidence="7">The sequence shown here is derived from an EMBL/GenBank/DDBJ whole genome shotgun (WGS) entry which is preliminary data.</text>
</comment>
<dbReference type="Proteomes" id="UP000242188">
    <property type="component" value="Unassembled WGS sequence"/>
</dbReference>
<evidence type="ECO:0000259" key="5">
    <source>
        <dbReference type="PROSITE" id="PS50157"/>
    </source>
</evidence>
<keyword evidence="3" id="KW-0862">Zinc</keyword>
<dbReference type="Gene3D" id="3.30.160.60">
    <property type="entry name" value="Classic Zinc Finger"/>
    <property type="match status" value="3"/>
</dbReference>
<keyword evidence="2" id="KW-0804">Transcription</keyword>
<gene>
    <name evidence="7" type="ORF">KP79_PYT07399</name>
</gene>
<dbReference type="PROSITE" id="PS50280">
    <property type="entry name" value="SET"/>
    <property type="match status" value="1"/>
</dbReference>
<keyword evidence="8" id="KW-1185">Reference proteome</keyword>
<dbReference type="OrthoDB" id="9998363at2759"/>
<dbReference type="PANTHER" id="PTHR16515:SF21">
    <property type="entry name" value="PR DOMAIN ZINC FINGER PROTEIN 13"/>
    <property type="match status" value="1"/>
</dbReference>
<keyword evidence="3" id="KW-0863">Zinc-finger</keyword>
<dbReference type="FunFam" id="3.30.160.60:FF:000616">
    <property type="entry name" value="PR domain zinc finger protein 13"/>
    <property type="match status" value="1"/>
</dbReference>
<evidence type="ECO:0000256" key="3">
    <source>
        <dbReference type="PROSITE-ProRule" id="PRU00042"/>
    </source>
</evidence>
<keyword evidence="3" id="KW-0479">Metal-binding</keyword>
<reference evidence="7 8" key="1">
    <citation type="journal article" date="2017" name="Nat. Ecol. Evol.">
        <title>Scallop genome provides insights into evolution of bilaterian karyotype and development.</title>
        <authorList>
            <person name="Wang S."/>
            <person name="Zhang J."/>
            <person name="Jiao W."/>
            <person name="Li J."/>
            <person name="Xun X."/>
            <person name="Sun Y."/>
            <person name="Guo X."/>
            <person name="Huan P."/>
            <person name="Dong B."/>
            <person name="Zhang L."/>
            <person name="Hu X."/>
            <person name="Sun X."/>
            <person name="Wang J."/>
            <person name="Zhao C."/>
            <person name="Wang Y."/>
            <person name="Wang D."/>
            <person name="Huang X."/>
            <person name="Wang R."/>
            <person name="Lv J."/>
            <person name="Li Y."/>
            <person name="Zhang Z."/>
            <person name="Liu B."/>
            <person name="Lu W."/>
            <person name="Hui Y."/>
            <person name="Liang J."/>
            <person name="Zhou Z."/>
            <person name="Hou R."/>
            <person name="Li X."/>
            <person name="Liu Y."/>
            <person name="Li H."/>
            <person name="Ning X."/>
            <person name="Lin Y."/>
            <person name="Zhao L."/>
            <person name="Xing Q."/>
            <person name="Dou J."/>
            <person name="Li Y."/>
            <person name="Mao J."/>
            <person name="Guo H."/>
            <person name="Dou H."/>
            <person name="Li T."/>
            <person name="Mu C."/>
            <person name="Jiang W."/>
            <person name="Fu Q."/>
            <person name="Fu X."/>
            <person name="Miao Y."/>
            <person name="Liu J."/>
            <person name="Yu Q."/>
            <person name="Li R."/>
            <person name="Liao H."/>
            <person name="Li X."/>
            <person name="Kong Y."/>
            <person name="Jiang Z."/>
            <person name="Chourrout D."/>
            <person name="Li R."/>
            <person name="Bao Z."/>
        </authorList>
    </citation>
    <scope>NUCLEOTIDE SEQUENCE [LARGE SCALE GENOMIC DNA]</scope>
    <source>
        <strain evidence="7 8">PY_sf001</strain>
    </source>
</reference>
<dbReference type="PROSITE" id="PS00028">
    <property type="entry name" value="ZINC_FINGER_C2H2_1"/>
    <property type="match status" value="3"/>
</dbReference>
<feature type="domain" description="SET" evidence="6">
    <location>
        <begin position="11"/>
        <end position="137"/>
    </location>
</feature>
<evidence type="ECO:0000256" key="4">
    <source>
        <dbReference type="SAM" id="MobiDB-lite"/>
    </source>
</evidence>
<dbReference type="InterPro" id="IPR001214">
    <property type="entry name" value="SET_dom"/>
</dbReference>
<organism evidence="7 8">
    <name type="scientific">Mizuhopecten yessoensis</name>
    <name type="common">Japanese scallop</name>
    <name type="synonym">Patinopecten yessoensis</name>
    <dbReference type="NCBI Taxonomy" id="6573"/>
    <lineage>
        <taxon>Eukaryota</taxon>
        <taxon>Metazoa</taxon>
        <taxon>Spiralia</taxon>
        <taxon>Lophotrochozoa</taxon>
        <taxon>Mollusca</taxon>
        <taxon>Bivalvia</taxon>
        <taxon>Autobranchia</taxon>
        <taxon>Pteriomorphia</taxon>
        <taxon>Pectinida</taxon>
        <taxon>Pectinoidea</taxon>
        <taxon>Pectinidae</taxon>
        <taxon>Mizuhopecten</taxon>
    </lineage>
</organism>
<evidence type="ECO:0000256" key="2">
    <source>
        <dbReference type="ARBA" id="ARBA00023163"/>
    </source>
</evidence>
<dbReference type="Pfam" id="PF21549">
    <property type="entry name" value="PRDM2_PR"/>
    <property type="match status" value="1"/>
</dbReference>